<comment type="caution">
    <text evidence="2">The sequence shown here is derived from an EMBL/GenBank/DDBJ whole genome shotgun (WGS) entry which is preliminary data.</text>
</comment>
<dbReference type="InterPro" id="IPR003379">
    <property type="entry name" value="Carboxylase_cons_dom"/>
</dbReference>
<dbReference type="Gene3D" id="3.20.20.70">
    <property type="entry name" value="Aldolase class I"/>
    <property type="match status" value="1"/>
</dbReference>
<dbReference type="PROSITE" id="PS50991">
    <property type="entry name" value="PYR_CT"/>
    <property type="match status" value="1"/>
</dbReference>
<proteinExistence type="predicted"/>
<dbReference type="SUPFAM" id="SSF51569">
    <property type="entry name" value="Aldolase"/>
    <property type="match status" value="1"/>
</dbReference>
<keyword evidence="2" id="KW-0670">Pyruvate</keyword>
<dbReference type="InterPro" id="IPR000891">
    <property type="entry name" value="PYR_CT"/>
</dbReference>
<dbReference type="Pfam" id="PF00682">
    <property type="entry name" value="HMGL-like"/>
    <property type="match status" value="1"/>
</dbReference>
<dbReference type="CDD" id="cd07937">
    <property type="entry name" value="DRE_TIM_PC_TC_5S"/>
    <property type="match status" value="1"/>
</dbReference>
<dbReference type="EMBL" id="LFWZ01000053">
    <property type="protein sequence ID" value="KON29739.1"/>
    <property type="molecule type" value="Genomic_DNA"/>
</dbReference>
<dbReference type="PATRIC" id="fig|1685127.3.peg.1545"/>
<dbReference type="SUPFAM" id="SSF89000">
    <property type="entry name" value="post-HMGL domain-like"/>
    <property type="match status" value="1"/>
</dbReference>
<gene>
    <name evidence="2" type="ORF">AC482_05725</name>
</gene>
<dbReference type="InterPro" id="IPR013785">
    <property type="entry name" value="Aldolase_TIM"/>
</dbReference>
<organism evidence="2 3">
    <name type="scientific">miscellaneous Crenarchaeota group-15 archaeon DG-45</name>
    <dbReference type="NCBI Taxonomy" id="1685127"/>
    <lineage>
        <taxon>Archaea</taxon>
        <taxon>Candidatus Bathyarchaeota</taxon>
        <taxon>MCG-15</taxon>
    </lineage>
</organism>
<dbReference type="InterPro" id="IPR055268">
    <property type="entry name" value="PCB-like"/>
</dbReference>
<name>A0A0M0BMT4_9ARCH</name>
<dbReference type="EC" id="6.4.1.1" evidence="2"/>
<dbReference type="GO" id="GO:0005737">
    <property type="term" value="C:cytoplasm"/>
    <property type="evidence" value="ECO:0007669"/>
    <property type="project" value="TreeGrafter"/>
</dbReference>
<evidence type="ECO:0000313" key="3">
    <source>
        <dbReference type="Proteomes" id="UP000037210"/>
    </source>
</evidence>
<dbReference type="GO" id="GO:0004736">
    <property type="term" value="F:pyruvate carboxylase activity"/>
    <property type="evidence" value="ECO:0007669"/>
    <property type="project" value="UniProtKB-EC"/>
</dbReference>
<feature type="non-terminal residue" evidence="2">
    <location>
        <position position="318"/>
    </location>
</feature>
<dbReference type="GO" id="GO:0006094">
    <property type="term" value="P:gluconeogenesis"/>
    <property type="evidence" value="ECO:0007669"/>
    <property type="project" value="TreeGrafter"/>
</dbReference>
<evidence type="ECO:0000259" key="1">
    <source>
        <dbReference type="PROSITE" id="PS50991"/>
    </source>
</evidence>
<dbReference type="Pfam" id="PF02436">
    <property type="entry name" value="PYC_OADA"/>
    <property type="match status" value="1"/>
</dbReference>
<sequence length="318" mass="35276">MATRMGTEHMLPIAERMDRVGFFSFEVWGGATFDVCVRYLAEDPWERIRRLKERMTRTPLQMLLRGQNVVGYRNYPDDVVVRFVEKAHENGIDVFRIFDALNDVRNMEVAVEAVNGVGAHSQGAICYTISPVHTIRHYVENAERLAALGCDSICIKDMAGILAPQVAHELVTALKEGVGLPVHLHCHSASGMAMMTYLRACDAGVDILDTAFSPLAWGTSQPPVESVVAGLGGMPYDPGLDMGLLNEIADYFRGLRERCFDPSGLIDPRSEQVDPSIVLHQIPGGMFSNLLSQLREQNALDRLGEVLEEVPRVRRELG</sequence>
<dbReference type="Proteomes" id="UP000037210">
    <property type="component" value="Unassembled WGS sequence"/>
</dbReference>
<accession>A0A0M0BMT4</accession>
<evidence type="ECO:0000313" key="2">
    <source>
        <dbReference type="EMBL" id="KON29739.1"/>
    </source>
</evidence>
<feature type="domain" description="Pyruvate carboxyltransferase" evidence="1">
    <location>
        <begin position="1"/>
        <end position="246"/>
    </location>
</feature>
<dbReference type="PANTHER" id="PTHR43778">
    <property type="entry name" value="PYRUVATE CARBOXYLASE"/>
    <property type="match status" value="1"/>
</dbReference>
<protein>
    <submittedName>
        <fullName evidence="2">Pyruvate carboxylase subunit B</fullName>
        <ecNumber evidence="2">6.4.1.1</ecNumber>
    </submittedName>
</protein>
<dbReference type="AlphaFoldDB" id="A0A0M0BMT4"/>
<dbReference type="NCBIfam" id="NF006761">
    <property type="entry name" value="PRK09282.1"/>
    <property type="match status" value="1"/>
</dbReference>
<dbReference type="PANTHER" id="PTHR43778:SF2">
    <property type="entry name" value="PYRUVATE CARBOXYLASE, MITOCHONDRIAL"/>
    <property type="match status" value="1"/>
</dbReference>
<keyword evidence="2" id="KW-0436">Ligase</keyword>
<reference evidence="2 3" key="1">
    <citation type="submission" date="2015-06" db="EMBL/GenBank/DDBJ databases">
        <title>New insights into the roles of widespread benthic archaea in carbon and nitrogen cycling.</title>
        <authorList>
            <person name="Lazar C.S."/>
            <person name="Baker B.J."/>
            <person name="Seitz K.W."/>
            <person name="Hyde A.S."/>
            <person name="Dick G.J."/>
            <person name="Hinrichs K.-U."/>
            <person name="Teske A.P."/>
        </authorList>
    </citation>
    <scope>NUCLEOTIDE SEQUENCE [LARGE SCALE GENOMIC DNA]</scope>
    <source>
        <strain evidence="2">DG-45</strain>
    </source>
</reference>